<gene>
    <name evidence="1" type="ORF">Vadar_020575</name>
</gene>
<evidence type="ECO:0000313" key="1">
    <source>
        <dbReference type="EMBL" id="KAH7858153.1"/>
    </source>
</evidence>
<name>A0ACB7YXD2_9ERIC</name>
<evidence type="ECO:0000313" key="2">
    <source>
        <dbReference type="Proteomes" id="UP000828048"/>
    </source>
</evidence>
<dbReference type="EMBL" id="CM037153">
    <property type="protein sequence ID" value="KAH7858153.1"/>
    <property type="molecule type" value="Genomic_DNA"/>
</dbReference>
<comment type="caution">
    <text evidence="1">The sequence shown here is derived from an EMBL/GenBank/DDBJ whole genome shotgun (WGS) entry which is preliminary data.</text>
</comment>
<protein>
    <submittedName>
        <fullName evidence="1">Uncharacterized protein</fullName>
    </submittedName>
</protein>
<keyword evidence="2" id="KW-1185">Reference proteome</keyword>
<proteinExistence type="predicted"/>
<accession>A0ACB7YXD2</accession>
<organism evidence="1 2">
    <name type="scientific">Vaccinium darrowii</name>
    <dbReference type="NCBI Taxonomy" id="229202"/>
    <lineage>
        <taxon>Eukaryota</taxon>
        <taxon>Viridiplantae</taxon>
        <taxon>Streptophyta</taxon>
        <taxon>Embryophyta</taxon>
        <taxon>Tracheophyta</taxon>
        <taxon>Spermatophyta</taxon>
        <taxon>Magnoliopsida</taxon>
        <taxon>eudicotyledons</taxon>
        <taxon>Gunneridae</taxon>
        <taxon>Pentapetalae</taxon>
        <taxon>asterids</taxon>
        <taxon>Ericales</taxon>
        <taxon>Ericaceae</taxon>
        <taxon>Vaccinioideae</taxon>
        <taxon>Vaccinieae</taxon>
        <taxon>Vaccinium</taxon>
    </lineage>
</organism>
<sequence length="228" mass="25263">MCTTGCRTGQCTTGFSFSSITHRSINVQSKFERLCKGHACSSIKKDSLDIGCPLGFVRVRVFAGWKRNAFLAALCILIPRATDNVTTFIHIQKYALGRPVIFTRSLLFAVAFMSLFSTVIALSKDMEDVDGDRDHGIQSLAVIIGKEKVFWLCISMLLIGYGCAMAIGASSSFLTSKLVTVLGHCVLASTLWLRARSVDLENNASISSFYMFIWKLVYAEYLLIPFIR</sequence>
<reference evidence="1 2" key="1">
    <citation type="journal article" date="2021" name="Hortic Res">
        <title>High-quality reference genome and annotation aids understanding of berry development for evergreen blueberry (Vaccinium darrowii).</title>
        <authorList>
            <person name="Yu J."/>
            <person name="Hulse-Kemp A.M."/>
            <person name="Babiker E."/>
            <person name="Staton M."/>
        </authorList>
    </citation>
    <scope>NUCLEOTIDE SEQUENCE [LARGE SCALE GENOMIC DNA]</scope>
    <source>
        <strain evidence="2">cv. NJ 8807/NJ 8810</strain>
        <tissue evidence="1">Young leaf</tissue>
    </source>
</reference>
<dbReference type="Proteomes" id="UP000828048">
    <property type="component" value="Chromosome 3"/>
</dbReference>